<dbReference type="Proteomes" id="UP000813463">
    <property type="component" value="Chromosome 4"/>
</dbReference>
<keyword evidence="9" id="KW-0449">Lipoprotein</keyword>
<keyword evidence="3" id="KW-0723">Serine/threonine-protein kinase</keyword>
<evidence type="ECO:0000256" key="1">
    <source>
        <dbReference type="ARBA" id="ARBA00004193"/>
    </source>
</evidence>
<dbReference type="Pfam" id="PF00069">
    <property type="entry name" value="Pkinase"/>
    <property type="match status" value="1"/>
</dbReference>
<dbReference type="GeneID" id="110792982"/>
<dbReference type="CDD" id="cd14066">
    <property type="entry name" value="STKc_IRAK"/>
    <property type="match status" value="1"/>
</dbReference>
<dbReference type="SUPFAM" id="SSF56112">
    <property type="entry name" value="Protein kinase-like (PK-like)"/>
    <property type="match status" value="1"/>
</dbReference>
<keyword evidence="7 10" id="KW-0067">ATP-binding</keyword>
<keyword evidence="6 14" id="KW-0418">Kinase</keyword>
<feature type="compositionally biased region" description="Polar residues" evidence="11">
    <location>
        <begin position="497"/>
        <end position="512"/>
    </location>
</feature>
<dbReference type="PROSITE" id="PS00107">
    <property type="entry name" value="PROTEIN_KINASE_ATP"/>
    <property type="match status" value="1"/>
</dbReference>
<dbReference type="Gene3D" id="3.30.200.20">
    <property type="entry name" value="Phosphorylase Kinase, domain 1"/>
    <property type="match status" value="1"/>
</dbReference>
<evidence type="ECO:0000256" key="7">
    <source>
        <dbReference type="ARBA" id="ARBA00022840"/>
    </source>
</evidence>
<evidence type="ECO:0000313" key="14">
    <source>
        <dbReference type="RefSeq" id="XP_021853496.2"/>
    </source>
</evidence>
<dbReference type="AlphaFoldDB" id="A0A9R0K026"/>
<dbReference type="InterPro" id="IPR000719">
    <property type="entry name" value="Prot_kinase_dom"/>
</dbReference>
<feature type="compositionally biased region" description="Polar residues" evidence="11">
    <location>
        <begin position="430"/>
        <end position="448"/>
    </location>
</feature>
<evidence type="ECO:0000256" key="9">
    <source>
        <dbReference type="ARBA" id="ARBA00023288"/>
    </source>
</evidence>
<evidence type="ECO:0000256" key="2">
    <source>
        <dbReference type="ARBA" id="ARBA00022475"/>
    </source>
</evidence>
<keyword evidence="2" id="KW-1003">Cell membrane</keyword>
<keyword evidence="4" id="KW-0808">Transferase</keyword>
<dbReference type="GO" id="GO:0005886">
    <property type="term" value="C:plasma membrane"/>
    <property type="evidence" value="ECO:0000318"/>
    <property type="project" value="GO_Central"/>
</dbReference>
<evidence type="ECO:0000256" key="5">
    <source>
        <dbReference type="ARBA" id="ARBA00022741"/>
    </source>
</evidence>
<keyword evidence="13" id="KW-1185">Reference proteome</keyword>
<dbReference type="GO" id="GO:0004674">
    <property type="term" value="F:protein serine/threonine kinase activity"/>
    <property type="evidence" value="ECO:0007669"/>
    <property type="project" value="UniProtKB-KW"/>
</dbReference>
<dbReference type="InterPro" id="IPR011009">
    <property type="entry name" value="Kinase-like_dom_sf"/>
</dbReference>
<dbReference type="GO" id="GO:0010183">
    <property type="term" value="P:pollen tube guidance"/>
    <property type="evidence" value="ECO:0007669"/>
    <property type="project" value="UniProtKB-ARBA"/>
</dbReference>
<accession>A0A9R0K026</accession>
<dbReference type="GO" id="GO:0005524">
    <property type="term" value="F:ATP binding"/>
    <property type="evidence" value="ECO:0007669"/>
    <property type="project" value="UniProtKB-UniRule"/>
</dbReference>
<dbReference type="InterPro" id="IPR008271">
    <property type="entry name" value="Ser/Thr_kinase_AS"/>
</dbReference>
<evidence type="ECO:0000256" key="3">
    <source>
        <dbReference type="ARBA" id="ARBA00022527"/>
    </source>
</evidence>
<feature type="compositionally biased region" description="Polar residues" evidence="11">
    <location>
        <begin position="544"/>
        <end position="554"/>
    </location>
</feature>
<dbReference type="PROSITE" id="PS00108">
    <property type="entry name" value="PROTEIN_KINASE_ST"/>
    <property type="match status" value="1"/>
</dbReference>
<evidence type="ECO:0000256" key="4">
    <source>
        <dbReference type="ARBA" id="ARBA00022679"/>
    </source>
</evidence>
<name>A0A9R0K026_SPIOL</name>
<feature type="compositionally biased region" description="Basic and acidic residues" evidence="11">
    <location>
        <begin position="616"/>
        <end position="631"/>
    </location>
</feature>
<feature type="compositionally biased region" description="Basic and acidic residues" evidence="11">
    <location>
        <begin position="23"/>
        <end position="35"/>
    </location>
</feature>
<reference evidence="14" key="2">
    <citation type="submission" date="2025-08" db="UniProtKB">
        <authorList>
            <consortium name="RefSeq"/>
        </authorList>
    </citation>
    <scope>IDENTIFICATION</scope>
    <source>
        <tissue evidence="14">Leaf</tissue>
    </source>
</reference>
<feature type="compositionally biased region" description="Basic and acidic residues" evidence="11">
    <location>
        <begin position="370"/>
        <end position="429"/>
    </location>
</feature>
<feature type="region of interest" description="Disordered" evidence="11">
    <location>
        <begin position="1"/>
        <end position="42"/>
    </location>
</feature>
<protein>
    <submittedName>
        <fullName evidence="14">Probable serine/threonine-protein kinase PBL25</fullName>
    </submittedName>
</protein>
<evidence type="ECO:0000256" key="6">
    <source>
        <dbReference type="ARBA" id="ARBA00022777"/>
    </source>
</evidence>
<organism evidence="13 14">
    <name type="scientific">Spinacia oleracea</name>
    <name type="common">Spinach</name>
    <dbReference type="NCBI Taxonomy" id="3562"/>
    <lineage>
        <taxon>Eukaryota</taxon>
        <taxon>Viridiplantae</taxon>
        <taxon>Streptophyta</taxon>
        <taxon>Embryophyta</taxon>
        <taxon>Tracheophyta</taxon>
        <taxon>Spermatophyta</taxon>
        <taxon>Magnoliopsida</taxon>
        <taxon>eudicotyledons</taxon>
        <taxon>Gunneridae</taxon>
        <taxon>Pentapetalae</taxon>
        <taxon>Caryophyllales</taxon>
        <taxon>Chenopodiaceae</taxon>
        <taxon>Chenopodioideae</taxon>
        <taxon>Anserineae</taxon>
        <taxon>Spinacia</taxon>
    </lineage>
</organism>
<evidence type="ECO:0000313" key="13">
    <source>
        <dbReference type="Proteomes" id="UP000813463"/>
    </source>
</evidence>
<dbReference type="PANTHER" id="PTHR47985">
    <property type="entry name" value="OS07G0668900 PROTEIN"/>
    <property type="match status" value="1"/>
</dbReference>
<dbReference type="PROSITE" id="PS50011">
    <property type="entry name" value="PROTEIN_KINASE_DOM"/>
    <property type="match status" value="1"/>
</dbReference>
<keyword evidence="5 10" id="KW-0547">Nucleotide-binding</keyword>
<feature type="compositionally biased region" description="Low complexity" evidence="11">
    <location>
        <begin position="562"/>
        <end position="579"/>
    </location>
</feature>
<dbReference type="RefSeq" id="XP_021853496.2">
    <property type="nucleotide sequence ID" value="XM_021997804.2"/>
</dbReference>
<dbReference type="Gene3D" id="1.10.510.10">
    <property type="entry name" value="Transferase(Phosphotransferase) domain 1"/>
    <property type="match status" value="1"/>
</dbReference>
<dbReference type="InterPro" id="IPR017441">
    <property type="entry name" value="Protein_kinase_ATP_BS"/>
</dbReference>
<evidence type="ECO:0000256" key="10">
    <source>
        <dbReference type="PROSITE-ProRule" id="PRU10141"/>
    </source>
</evidence>
<dbReference type="PANTHER" id="PTHR47985:SF4">
    <property type="entry name" value="SERINE_THREONINE-PROTEIN KINASE PBL27"/>
    <property type="match status" value="1"/>
</dbReference>
<feature type="region of interest" description="Disordered" evidence="11">
    <location>
        <begin position="362"/>
        <end position="638"/>
    </location>
</feature>
<gene>
    <name evidence="14" type="primary">LOC110792982</name>
</gene>
<reference evidence="13" key="1">
    <citation type="journal article" date="2021" name="Nat. Commun.">
        <title>Genomic analyses provide insights into spinach domestication and the genetic basis of agronomic traits.</title>
        <authorList>
            <person name="Cai X."/>
            <person name="Sun X."/>
            <person name="Xu C."/>
            <person name="Sun H."/>
            <person name="Wang X."/>
            <person name="Ge C."/>
            <person name="Zhang Z."/>
            <person name="Wang Q."/>
            <person name="Fei Z."/>
            <person name="Jiao C."/>
            <person name="Wang Q."/>
        </authorList>
    </citation>
    <scope>NUCLEOTIDE SEQUENCE [LARGE SCALE GENOMIC DNA]</scope>
    <source>
        <strain evidence="13">cv. Varoflay</strain>
    </source>
</reference>
<comment type="subcellular location">
    <subcellularLocation>
        <location evidence="1">Cell membrane</location>
        <topology evidence="1">Lipid-anchor</topology>
    </subcellularLocation>
</comment>
<dbReference type="GO" id="GO:0004672">
    <property type="term" value="F:protein kinase activity"/>
    <property type="evidence" value="ECO:0000318"/>
    <property type="project" value="GO_Central"/>
</dbReference>
<proteinExistence type="predicted"/>
<dbReference type="GO" id="GO:0090404">
    <property type="term" value="C:pollen tube tip"/>
    <property type="evidence" value="ECO:0007669"/>
    <property type="project" value="UniProtKB-ARBA"/>
</dbReference>
<evidence type="ECO:0000256" key="11">
    <source>
        <dbReference type="SAM" id="MobiDB-lite"/>
    </source>
</evidence>
<dbReference type="KEGG" id="soe:110792982"/>
<feature type="compositionally biased region" description="Polar residues" evidence="11">
    <location>
        <begin position="596"/>
        <end position="614"/>
    </location>
</feature>
<feature type="binding site" evidence="10">
    <location>
        <position position="87"/>
    </location>
    <ligand>
        <name>ATP</name>
        <dbReference type="ChEBI" id="CHEBI:30616"/>
    </ligand>
</feature>
<feature type="compositionally biased region" description="Polar residues" evidence="11">
    <location>
        <begin position="471"/>
        <end position="488"/>
    </location>
</feature>
<keyword evidence="8" id="KW-0472">Membrane</keyword>
<evidence type="ECO:0000256" key="8">
    <source>
        <dbReference type="ARBA" id="ARBA00023136"/>
    </source>
</evidence>
<sequence>MNCLPCFPKDEEEAAADPQPPPLKKDSLARIEPKENTSSSSKAKNFTFRELAMATKNFRQECLLGEGGFGRVFKGKLQSSGLVVAVKQLDRNGMQGNKEFLVEVLMLSLIQHSNLVSLIGYCADGDQRLLVYEYLQMGSLENLLFGDDPDKKPLDWYTRMKIALGAANGLEYLHDKANPPVIYRDFKSSNILLDENYEPKLSDFGLAKLGAGAGKVNPTSRVMGTYGYSAPEYSSGGELTLKSDIYSFGVVFLELLTGRKAIDTTRPNDEQNLVTWAQPIFREPKRFPDLADPKLNKEFPLTCLNQAVGICAMCLQEEPSVRPLIGDVVAALSFLAVPQPITTPPPPANSPPSEQKMVYEIETSQSQPPHSDDSARYDGRISEDSESSHSEDESGSDHQNEGSCHEFSVEEKDYSSRYSERESEPRDSRGQSFDTSEEQLTYTSDSDNSGGGNTNYDDAETTELEERSVDSIANYSLYSARSTDSSMKSDAGYKSSLHGSSRTSSPTKVNNGSRRRKPVVTFKEPSLSAKRNGTRRPEGEHSSSDNNNNQTTLPAATDGKQQQEQQQQLSSSSSNSEVSSESEDEKGSPRPEEDTQIPSQNNGNQEEAISSPDSFDNCHRVFEQNRKENPQLRHLKTR</sequence>
<feature type="domain" description="Protein kinase" evidence="12">
    <location>
        <begin position="58"/>
        <end position="335"/>
    </location>
</feature>
<evidence type="ECO:0000259" key="12">
    <source>
        <dbReference type="PROSITE" id="PS50011"/>
    </source>
</evidence>